<evidence type="ECO:0000256" key="5">
    <source>
        <dbReference type="ARBA" id="ARBA00023306"/>
    </source>
</evidence>
<evidence type="ECO:0000256" key="1">
    <source>
        <dbReference type="ARBA" id="ARBA00004123"/>
    </source>
</evidence>
<dbReference type="OrthoDB" id="121932at2759"/>
<evidence type="ECO:0000256" key="3">
    <source>
        <dbReference type="ARBA" id="ARBA00023125"/>
    </source>
</evidence>
<dbReference type="EMBL" id="KE656212">
    <property type="protein sequence ID" value="EQK97891.1"/>
    <property type="molecule type" value="Genomic_DNA"/>
</dbReference>
<dbReference type="GO" id="GO:0007064">
    <property type="term" value="P:mitotic sister chromatid cohesion"/>
    <property type="evidence" value="ECO:0007669"/>
    <property type="project" value="InterPro"/>
</dbReference>
<sequence>MKRVHLYVGEHQRLTGEVKKLPKALAVVRRRENQWRETSDGPVQEQGDNLDVVEIIKFKLMFANRPEPVGTANAAD</sequence>
<dbReference type="eggNOG" id="KOG4487">
    <property type="taxonomic scope" value="Eukaryota"/>
</dbReference>
<dbReference type="GO" id="GO:0006260">
    <property type="term" value="P:DNA replication"/>
    <property type="evidence" value="ECO:0007669"/>
    <property type="project" value="UniProtKB-KW"/>
</dbReference>
<comment type="similarity">
    <text evidence="6">Belongs to the CTF8 family.</text>
</comment>
<reference evidence="7 8" key="1">
    <citation type="journal article" date="2013" name="Chin. Sci. Bull.">
        <title>Genome survey uncovers the secrets of sex and lifestyle in caterpillar fungus.</title>
        <authorList>
            <person name="Hu X."/>
            <person name="Zhang Y."/>
            <person name="Xiao G."/>
            <person name="Zheng P."/>
            <person name="Xia Y."/>
            <person name="Zhang X."/>
            <person name="St Leger R.J."/>
            <person name="Liu X."/>
            <person name="Wang C."/>
        </authorList>
    </citation>
    <scope>NUCLEOTIDE SEQUENCE [LARGE SCALE GENOMIC DNA]</scope>
    <source>
        <strain evidence="8">Co18 / CGMCC 3.14243</strain>
        <tissue evidence="7">Fruit-body</tissue>
    </source>
</reference>
<keyword evidence="2" id="KW-0235">DNA replication</keyword>
<evidence type="ECO:0000256" key="6">
    <source>
        <dbReference type="ARBA" id="ARBA00038447"/>
    </source>
</evidence>
<evidence type="ECO:0000256" key="4">
    <source>
        <dbReference type="ARBA" id="ARBA00023242"/>
    </source>
</evidence>
<keyword evidence="4" id="KW-0539">Nucleus</keyword>
<dbReference type="GO" id="GO:0031390">
    <property type="term" value="C:Ctf18 RFC-like complex"/>
    <property type="evidence" value="ECO:0007669"/>
    <property type="project" value="InterPro"/>
</dbReference>
<dbReference type="GO" id="GO:0003677">
    <property type="term" value="F:DNA binding"/>
    <property type="evidence" value="ECO:0007669"/>
    <property type="project" value="UniProtKB-KW"/>
</dbReference>
<comment type="subcellular location">
    <subcellularLocation>
        <location evidence="1">Nucleus</location>
    </subcellularLocation>
</comment>
<dbReference type="Proteomes" id="UP000019374">
    <property type="component" value="Unassembled WGS sequence"/>
</dbReference>
<dbReference type="PANTHER" id="PTHR28605:SF1">
    <property type="entry name" value="CHROMOSOME TRANSMISSION FIDELITY FACTOR 8"/>
    <property type="match status" value="1"/>
</dbReference>
<name>T5A815_OPHSC</name>
<proteinExistence type="inferred from homology"/>
<gene>
    <name evidence="7" type="ORF">OCS_06392</name>
</gene>
<dbReference type="PANTHER" id="PTHR28605">
    <property type="entry name" value="CTF8, CHROMOSOME TRANSMISSION FIDELITY FACTOR 8 HOMOLOG (S. CEREVISIAE)"/>
    <property type="match status" value="1"/>
</dbReference>
<keyword evidence="5" id="KW-0131">Cell cycle</keyword>
<protein>
    <submittedName>
        <fullName evidence="7">Chromosome transmission fidelity protein 8</fullName>
    </submittedName>
</protein>
<dbReference type="AlphaFoldDB" id="T5A815"/>
<dbReference type="HOGENOM" id="CLU_2687837_0_0_1"/>
<dbReference type="Pfam" id="PF09696">
    <property type="entry name" value="Ctf8"/>
    <property type="match status" value="1"/>
</dbReference>
<evidence type="ECO:0000313" key="8">
    <source>
        <dbReference type="Proteomes" id="UP000019374"/>
    </source>
</evidence>
<keyword evidence="3" id="KW-0238">DNA-binding</keyword>
<evidence type="ECO:0000256" key="2">
    <source>
        <dbReference type="ARBA" id="ARBA00022705"/>
    </source>
</evidence>
<dbReference type="InterPro" id="IPR018607">
    <property type="entry name" value="Ctf8"/>
</dbReference>
<evidence type="ECO:0000313" key="7">
    <source>
        <dbReference type="EMBL" id="EQK97891.1"/>
    </source>
</evidence>
<organism evidence="7 8">
    <name type="scientific">Ophiocordyceps sinensis (strain Co18 / CGMCC 3.14243)</name>
    <name type="common">Yarsagumba caterpillar fungus</name>
    <name type="synonym">Hirsutella sinensis</name>
    <dbReference type="NCBI Taxonomy" id="911162"/>
    <lineage>
        <taxon>Eukaryota</taxon>
        <taxon>Fungi</taxon>
        <taxon>Dikarya</taxon>
        <taxon>Ascomycota</taxon>
        <taxon>Pezizomycotina</taxon>
        <taxon>Sordariomycetes</taxon>
        <taxon>Hypocreomycetidae</taxon>
        <taxon>Hypocreales</taxon>
        <taxon>Ophiocordycipitaceae</taxon>
        <taxon>Ophiocordyceps</taxon>
    </lineage>
</organism>
<accession>T5A815</accession>